<organism evidence="2 3">
    <name type="scientific">Sitophilus oryzae</name>
    <name type="common">Rice weevil</name>
    <name type="synonym">Curculio oryzae</name>
    <dbReference type="NCBI Taxonomy" id="7048"/>
    <lineage>
        <taxon>Eukaryota</taxon>
        <taxon>Metazoa</taxon>
        <taxon>Ecdysozoa</taxon>
        <taxon>Arthropoda</taxon>
        <taxon>Hexapoda</taxon>
        <taxon>Insecta</taxon>
        <taxon>Pterygota</taxon>
        <taxon>Neoptera</taxon>
        <taxon>Endopterygota</taxon>
        <taxon>Coleoptera</taxon>
        <taxon>Polyphaga</taxon>
        <taxon>Cucujiformia</taxon>
        <taxon>Curculionidae</taxon>
        <taxon>Dryophthorinae</taxon>
        <taxon>Sitophilus</taxon>
    </lineage>
</organism>
<dbReference type="InParanoid" id="A0A6J2X2P5"/>
<feature type="compositionally biased region" description="Pro residues" evidence="1">
    <location>
        <begin position="22"/>
        <end position="45"/>
    </location>
</feature>
<accession>A0A6J2X2P5</accession>
<feature type="compositionally biased region" description="Pro residues" evidence="1">
    <location>
        <begin position="146"/>
        <end position="155"/>
    </location>
</feature>
<dbReference type="GeneID" id="115874462"/>
<dbReference type="KEGG" id="soy:115874462"/>
<feature type="compositionally biased region" description="Acidic residues" evidence="1">
    <location>
        <begin position="223"/>
        <end position="247"/>
    </location>
</feature>
<name>A0A6J2X2P5_SITOR</name>
<feature type="region of interest" description="Disordered" evidence="1">
    <location>
        <begin position="174"/>
        <end position="247"/>
    </location>
</feature>
<gene>
    <name evidence="3" type="primary">LOC115874462</name>
</gene>
<feature type="region of interest" description="Disordered" evidence="1">
    <location>
        <begin position="22"/>
        <end position="158"/>
    </location>
</feature>
<keyword evidence="2" id="KW-1185">Reference proteome</keyword>
<evidence type="ECO:0000256" key="1">
    <source>
        <dbReference type="SAM" id="MobiDB-lite"/>
    </source>
</evidence>
<evidence type="ECO:0000313" key="3">
    <source>
        <dbReference type="RefSeq" id="XP_030745473.1"/>
    </source>
</evidence>
<proteinExistence type="predicted"/>
<reference evidence="3" key="1">
    <citation type="submission" date="2025-08" db="UniProtKB">
        <authorList>
            <consortium name="RefSeq"/>
        </authorList>
    </citation>
    <scope>IDENTIFICATION</scope>
    <source>
        <tissue evidence="3">Gonads</tissue>
    </source>
</reference>
<dbReference type="AlphaFoldDB" id="A0A6J2X2P5"/>
<dbReference type="Proteomes" id="UP000504635">
    <property type="component" value="Unplaced"/>
</dbReference>
<evidence type="ECO:0000313" key="2">
    <source>
        <dbReference type="Proteomes" id="UP000504635"/>
    </source>
</evidence>
<protein>
    <submittedName>
        <fullName evidence="3">Vegetative cell wall protein gp1-like</fullName>
    </submittedName>
</protein>
<sequence length="247" mass="26042">MPYLLKKEYTYKNLGGIFLECPPPPAAPAPAAPAPAAPAAPPPPALQGMRRAYSVGVNWQNLRQQLGGPPPPAAGAPPPAAGAAPAPAPAAPPGPQGERRSYTVGFDFSRSQQQLGQPPAAPAAGAAPAAPGPAPRPIANLNMPQPARPFPPRLPLPIKEAPVVPSLIERIYYNNGNPSKKEQVLITPRDSPGKAGSPLDLHRPPPKLDTPPGEELCEPSGEYNDDDAEKPEEEEEEEQEDDEERRN</sequence>
<dbReference type="RefSeq" id="XP_030745473.1">
    <property type="nucleotide sequence ID" value="XM_030889613.1"/>
</dbReference>
<feature type="compositionally biased region" description="Pro residues" evidence="1">
    <location>
        <begin position="68"/>
        <end position="95"/>
    </location>
</feature>